<dbReference type="EMBL" id="CP017704">
    <property type="protein sequence ID" value="ASS97118.1"/>
    <property type="molecule type" value="Genomic_DNA"/>
</dbReference>
<protein>
    <submittedName>
        <fullName evidence="1">Uncharacterized protein</fullName>
    </submittedName>
</protein>
<proteinExistence type="predicted"/>
<accession>A0A223EPE3</accession>
<organism evidence="1 2">
    <name type="scientific">Peribacillus simplex NBRC 15720 = DSM 1321</name>
    <dbReference type="NCBI Taxonomy" id="1349754"/>
    <lineage>
        <taxon>Bacteria</taxon>
        <taxon>Bacillati</taxon>
        <taxon>Bacillota</taxon>
        <taxon>Bacilli</taxon>
        <taxon>Bacillales</taxon>
        <taxon>Bacillaceae</taxon>
        <taxon>Peribacillus</taxon>
    </lineage>
</organism>
<name>A0A223EPE3_9BACI</name>
<evidence type="ECO:0000313" key="2">
    <source>
        <dbReference type="Proteomes" id="UP000214618"/>
    </source>
</evidence>
<evidence type="ECO:0000313" key="1">
    <source>
        <dbReference type="EMBL" id="ASS97118.1"/>
    </source>
</evidence>
<sequence length="60" mass="6987">MYKLIFALEQKNSGVIDEANMEAWPNTMKNLMYVYKDAKSLFLAIKLGEISVCFHIHCKF</sequence>
<gene>
    <name evidence="1" type="ORF">BS1321_26390</name>
</gene>
<dbReference type="Proteomes" id="UP000214618">
    <property type="component" value="Chromosome"/>
</dbReference>
<reference evidence="1 2" key="1">
    <citation type="submission" date="2016-10" db="EMBL/GenBank/DDBJ databases">
        <title>The whole genome sequencing and assembly of Bacillus simplex DSM 1321 strain.</title>
        <authorList>
            <person name="Park M.-K."/>
            <person name="Lee Y.-J."/>
            <person name="Yi H."/>
            <person name="Bahn Y.-S."/>
            <person name="Kim J.F."/>
            <person name="Lee D.-W."/>
        </authorList>
    </citation>
    <scope>NUCLEOTIDE SEQUENCE [LARGE SCALE GENOMIC DNA]</scope>
    <source>
        <strain evidence="1 2">DSM 1321</strain>
    </source>
</reference>
<dbReference type="AlphaFoldDB" id="A0A223EPE3"/>